<proteinExistence type="predicted"/>
<evidence type="ECO:0008006" key="3">
    <source>
        <dbReference type="Google" id="ProtNLM"/>
    </source>
</evidence>
<gene>
    <name evidence="1" type="ORF">FZD47_25310</name>
</gene>
<comment type="caution">
    <text evidence="1">The sequence shown here is derived from an EMBL/GenBank/DDBJ whole genome shotgun (WGS) entry which is preliminary data.</text>
</comment>
<organism evidence="1 2">
    <name type="scientific">Bacillus infantis</name>
    <dbReference type="NCBI Taxonomy" id="324767"/>
    <lineage>
        <taxon>Bacteria</taxon>
        <taxon>Bacillati</taxon>
        <taxon>Bacillota</taxon>
        <taxon>Bacilli</taxon>
        <taxon>Bacillales</taxon>
        <taxon>Bacillaceae</taxon>
        <taxon>Bacillus</taxon>
    </lineage>
</organism>
<sequence length="145" mass="16534">MAKDGLLGKDLSITYIRRGGAPFRLETDKFDEEMKTDEKTKHPIGEPSEHSKTIIKGWELSVEGEVVDTIPDDLMYEIEQAYNNGKPMPEIEVTTEEVYEDGTIRKWRFYSQGGVRISGYKKTAAGGADARKWSFKITAQKRERI</sequence>
<evidence type="ECO:0000313" key="1">
    <source>
        <dbReference type="EMBL" id="TYS55749.1"/>
    </source>
</evidence>
<dbReference type="EMBL" id="VTES01000015">
    <property type="protein sequence ID" value="TYS55749.1"/>
    <property type="molecule type" value="Genomic_DNA"/>
</dbReference>
<protein>
    <recommendedName>
        <fullName evidence="3">Phage tail protein</fullName>
    </recommendedName>
</protein>
<dbReference type="RefSeq" id="WP_148951112.1">
    <property type="nucleotide sequence ID" value="NZ_JAZICA010000015.1"/>
</dbReference>
<evidence type="ECO:0000313" key="2">
    <source>
        <dbReference type="Proteomes" id="UP000323732"/>
    </source>
</evidence>
<reference evidence="1 2" key="1">
    <citation type="submission" date="2019-08" db="EMBL/GenBank/DDBJ databases">
        <title>Bacillus genomes from the desert of Cuatro Cienegas, Coahuila.</title>
        <authorList>
            <person name="Olmedo-Alvarez G."/>
        </authorList>
    </citation>
    <scope>NUCLEOTIDE SEQUENCE [LARGE SCALE GENOMIC DNA]</scope>
    <source>
        <strain evidence="1 2">CH37_1T</strain>
    </source>
</reference>
<dbReference type="AlphaFoldDB" id="A0A5D4RYJ7"/>
<name>A0A5D4RYJ7_9BACI</name>
<dbReference type="Proteomes" id="UP000323732">
    <property type="component" value="Unassembled WGS sequence"/>
</dbReference>
<accession>A0A5D4RYJ7</accession>